<proteinExistence type="predicted"/>
<evidence type="ECO:0000313" key="1">
    <source>
        <dbReference type="EMBL" id="KZC05159.1"/>
    </source>
</evidence>
<gene>
    <name evidence="1" type="ORF">WN55_08766</name>
</gene>
<reference evidence="1 2" key="1">
    <citation type="submission" date="2015-07" db="EMBL/GenBank/DDBJ databases">
        <title>The genome of Dufourea novaeangliae.</title>
        <authorList>
            <person name="Pan H."/>
            <person name="Kapheim K."/>
        </authorList>
    </citation>
    <scope>NUCLEOTIDE SEQUENCE [LARGE SCALE GENOMIC DNA]</scope>
    <source>
        <strain evidence="1">0120121106</strain>
        <tissue evidence="1">Whole body</tissue>
    </source>
</reference>
<organism evidence="1 2">
    <name type="scientific">Dufourea novaeangliae</name>
    <name type="common">Sweat bee</name>
    <dbReference type="NCBI Taxonomy" id="178035"/>
    <lineage>
        <taxon>Eukaryota</taxon>
        <taxon>Metazoa</taxon>
        <taxon>Ecdysozoa</taxon>
        <taxon>Arthropoda</taxon>
        <taxon>Hexapoda</taxon>
        <taxon>Insecta</taxon>
        <taxon>Pterygota</taxon>
        <taxon>Neoptera</taxon>
        <taxon>Endopterygota</taxon>
        <taxon>Hymenoptera</taxon>
        <taxon>Apocrita</taxon>
        <taxon>Aculeata</taxon>
        <taxon>Apoidea</taxon>
        <taxon>Anthophila</taxon>
        <taxon>Halictidae</taxon>
        <taxon>Rophitinae</taxon>
        <taxon>Dufourea</taxon>
    </lineage>
</organism>
<dbReference type="EMBL" id="KQ434786">
    <property type="protein sequence ID" value="KZC05159.1"/>
    <property type="molecule type" value="Genomic_DNA"/>
</dbReference>
<dbReference type="AlphaFoldDB" id="A0A154NZR1"/>
<keyword evidence="2" id="KW-1185">Reference proteome</keyword>
<name>A0A154NZR1_DUFNO</name>
<accession>A0A154NZR1</accession>
<sequence length="60" mass="6804">MGNPIFEHRLIVPKLRVLNISRSQTVSEIRKSWLLYGHQQGRSWVVGRPGGKTVSPPLLI</sequence>
<evidence type="ECO:0000313" key="2">
    <source>
        <dbReference type="Proteomes" id="UP000076502"/>
    </source>
</evidence>
<dbReference type="Proteomes" id="UP000076502">
    <property type="component" value="Unassembled WGS sequence"/>
</dbReference>
<protein>
    <submittedName>
        <fullName evidence="1">Uncharacterized protein</fullName>
    </submittedName>
</protein>